<evidence type="ECO:0000313" key="4">
    <source>
        <dbReference type="Proteomes" id="UP000734854"/>
    </source>
</evidence>
<sequence>MLMLGITVGIDLSVIFPYWLITVVVIILFIGTSSRSMFRGVQMWKQETLLKVVSATATLVMVFSSSLSVPEFYFLKRFSIPYGKNTSNCSNACPHRNIHTYCSTQLATSSPSVLAGFWGQFVDNRLHLLLGHLRQCSDHGSCWHREIHFYDQAP</sequence>
<reference evidence="3 4" key="1">
    <citation type="submission" date="2020-08" db="EMBL/GenBank/DDBJ databases">
        <title>Plant Genome Project.</title>
        <authorList>
            <person name="Zhang R.-G."/>
        </authorList>
    </citation>
    <scope>NUCLEOTIDE SEQUENCE [LARGE SCALE GENOMIC DNA]</scope>
    <source>
        <tissue evidence="3">Rhizome</tissue>
    </source>
</reference>
<accession>A0A8J5HB79</accession>
<gene>
    <name evidence="3" type="ORF">ZIOFF_013094</name>
</gene>
<feature type="transmembrane region" description="Helical" evidence="2">
    <location>
        <begin position="52"/>
        <end position="75"/>
    </location>
</feature>
<dbReference type="AlphaFoldDB" id="A0A8J5HB79"/>
<keyword evidence="4" id="KW-1185">Reference proteome</keyword>
<feature type="transmembrane region" description="Helical" evidence="2">
    <location>
        <begin position="12"/>
        <end position="32"/>
    </location>
</feature>
<comment type="caution">
    <text evidence="3">The sequence shown here is derived from an EMBL/GenBank/DDBJ whole genome shotgun (WGS) entry which is preliminary data.</text>
</comment>
<protein>
    <submittedName>
        <fullName evidence="3">Uncharacterized protein</fullName>
    </submittedName>
</protein>
<proteinExistence type="inferred from homology"/>
<dbReference type="GO" id="GO:0031464">
    <property type="term" value="C:Cul4A-RING E3 ubiquitin ligase complex"/>
    <property type="evidence" value="ECO:0007669"/>
    <property type="project" value="TreeGrafter"/>
</dbReference>
<evidence type="ECO:0000313" key="3">
    <source>
        <dbReference type="EMBL" id="KAG6523238.1"/>
    </source>
</evidence>
<keyword evidence="2" id="KW-0472">Membrane</keyword>
<dbReference type="PANTHER" id="PTHR14255">
    <property type="entry name" value="CEREBLON"/>
    <property type="match status" value="1"/>
</dbReference>
<keyword evidence="2" id="KW-0812">Transmembrane</keyword>
<organism evidence="3 4">
    <name type="scientific">Zingiber officinale</name>
    <name type="common">Ginger</name>
    <name type="synonym">Amomum zingiber</name>
    <dbReference type="NCBI Taxonomy" id="94328"/>
    <lineage>
        <taxon>Eukaryota</taxon>
        <taxon>Viridiplantae</taxon>
        <taxon>Streptophyta</taxon>
        <taxon>Embryophyta</taxon>
        <taxon>Tracheophyta</taxon>
        <taxon>Spermatophyta</taxon>
        <taxon>Magnoliopsida</taxon>
        <taxon>Liliopsida</taxon>
        <taxon>Zingiberales</taxon>
        <taxon>Zingiberaceae</taxon>
        <taxon>Zingiber</taxon>
    </lineage>
</organism>
<dbReference type="PANTHER" id="PTHR14255:SF5">
    <property type="entry name" value="SULFITE EXPORTER TAUE_SAFE FAMILY PROTEIN 4"/>
    <property type="match status" value="1"/>
</dbReference>
<evidence type="ECO:0000256" key="1">
    <source>
        <dbReference type="ARBA" id="ARBA00009142"/>
    </source>
</evidence>
<dbReference type="EMBL" id="JACMSC010000004">
    <property type="protein sequence ID" value="KAG6523238.1"/>
    <property type="molecule type" value="Genomic_DNA"/>
</dbReference>
<dbReference type="Proteomes" id="UP000734854">
    <property type="component" value="Unassembled WGS sequence"/>
</dbReference>
<dbReference type="GO" id="GO:0016567">
    <property type="term" value="P:protein ubiquitination"/>
    <property type="evidence" value="ECO:0007669"/>
    <property type="project" value="TreeGrafter"/>
</dbReference>
<comment type="similarity">
    <text evidence="1">Belongs to the 4-toluene sulfonate uptake permease (TSUP) (TC 2.A.102) family.</text>
</comment>
<name>A0A8J5HB79_ZINOF</name>
<evidence type="ECO:0000256" key="2">
    <source>
        <dbReference type="SAM" id="Phobius"/>
    </source>
</evidence>
<keyword evidence="2" id="KW-1133">Transmembrane helix</keyword>